<feature type="compositionally biased region" description="Basic and acidic residues" evidence="1">
    <location>
        <begin position="702"/>
        <end position="719"/>
    </location>
</feature>
<reference evidence="2" key="1">
    <citation type="submission" date="2023-01" db="EMBL/GenBank/DDBJ databases">
        <title>The chitinases involved in constricting ring structure development in the nematode-trapping fungus Drechslerella dactyloides.</title>
        <authorList>
            <person name="Wang R."/>
            <person name="Zhang L."/>
            <person name="Tang P."/>
            <person name="Li S."/>
            <person name="Liang L."/>
        </authorList>
    </citation>
    <scope>NUCLEOTIDE SEQUENCE</scope>
    <source>
        <strain evidence="2">YMF1.00031</strain>
    </source>
</reference>
<comment type="caution">
    <text evidence="2">The sequence shown here is derived from an EMBL/GenBank/DDBJ whole genome shotgun (WGS) entry which is preliminary data.</text>
</comment>
<gene>
    <name evidence="2" type="ORF">Dda_1479</name>
</gene>
<feature type="region of interest" description="Disordered" evidence="1">
    <location>
        <begin position="195"/>
        <end position="217"/>
    </location>
</feature>
<organism evidence="2 3">
    <name type="scientific">Drechslerella dactyloides</name>
    <name type="common">Nematode-trapping fungus</name>
    <name type="synonym">Arthrobotrys dactyloides</name>
    <dbReference type="NCBI Taxonomy" id="74499"/>
    <lineage>
        <taxon>Eukaryota</taxon>
        <taxon>Fungi</taxon>
        <taxon>Dikarya</taxon>
        <taxon>Ascomycota</taxon>
        <taxon>Pezizomycotina</taxon>
        <taxon>Orbiliomycetes</taxon>
        <taxon>Orbiliales</taxon>
        <taxon>Orbiliaceae</taxon>
        <taxon>Drechslerella</taxon>
    </lineage>
</organism>
<dbReference type="Proteomes" id="UP001221413">
    <property type="component" value="Unassembled WGS sequence"/>
</dbReference>
<evidence type="ECO:0000313" key="3">
    <source>
        <dbReference type="Proteomes" id="UP001221413"/>
    </source>
</evidence>
<protein>
    <submittedName>
        <fullName evidence="2">Uncharacterized protein</fullName>
    </submittedName>
</protein>
<feature type="region of interest" description="Disordered" evidence="1">
    <location>
        <begin position="682"/>
        <end position="753"/>
    </location>
</feature>
<evidence type="ECO:0000256" key="1">
    <source>
        <dbReference type="SAM" id="MobiDB-lite"/>
    </source>
</evidence>
<name>A0AAD6J686_DREDA</name>
<accession>A0AAD6J686</accession>
<dbReference type="EMBL" id="JAQGDS010000002">
    <property type="protein sequence ID" value="KAJ6262921.1"/>
    <property type="molecule type" value="Genomic_DNA"/>
</dbReference>
<dbReference type="AlphaFoldDB" id="A0AAD6J686"/>
<sequence>MLQIRVTPTRALARRPDVLSATIIPLVHQRNFAIPRKKLSLSSTGKNMARLAAIKSVRKAFGSAVPSVEFKAAKNDAQRRDLLWSKRAQIETAMPTKSFESVYGIGRRLWEKGILFELPPGKELKDVLFAEQGTVLSQIESEPPLWLQSEIKEMQLKDVEKEKESEEKLANPLVDEEEIEVVKVTETAKIAETTPPQTSIQPNAINDSTDTTSAEEDHLLSDEASADDELFQYPIITPRASLPDTTKNDHTDAGTAEKDPIAEAELIEIPASIRKQMEEKYILEDIAMRIMKQMTVDEPPEVAEKMEKLKDLSKVLREEDTRPDMKPVSYPSQAAYAVLSEATGILEEAAFNYVSRTMPTVVTWPSFDSPEAQEYKKWISLINRLSRHLSHPNKASHKLPPKFLEWSTYGDVIRNAAAHRIQINAPKMNKLLAHAKQWIDLLEVPETAAKFERLQESAAKMQGEMEEALKPVSEEVMGSLDKIKRRWGAVKKLEQQILDIKQKITQEKSVILKEEDGIKEILKKGQAIRIARGKAFSRDEMRKYVHVAPISVEETPEPAPGTKSESTVNVEPVVETIVERAETIVEPAAETVEPEAKTTVETPTDNAKDAIKLPEAAKEDVQEEPKMRTYAGASKKKTTIELSAKDIKEMLDIENASFTEADRKHLSRDRIGGLVSFSKKTLANIPEPGSTETPQEGISWERPPEKKSTSETRTPEPETPKTNFEGSNLSKDADLETMKKSGPTWYNPLSWFG</sequence>
<keyword evidence="3" id="KW-1185">Reference proteome</keyword>
<evidence type="ECO:0000313" key="2">
    <source>
        <dbReference type="EMBL" id="KAJ6262921.1"/>
    </source>
</evidence>
<feature type="compositionally biased region" description="Polar residues" evidence="1">
    <location>
        <begin position="195"/>
        <end position="212"/>
    </location>
</feature>
<proteinExistence type="predicted"/>